<gene>
    <name evidence="2" type="ORF">SRB5_32080</name>
</gene>
<organism evidence="2 3">
    <name type="scientific">Streptomyces smaragdinus</name>
    <dbReference type="NCBI Taxonomy" id="2585196"/>
    <lineage>
        <taxon>Bacteria</taxon>
        <taxon>Bacillati</taxon>
        <taxon>Actinomycetota</taxon>
        <taxon>Actinomycetes</taxon>
        <taxon>Kitasatosporales</taxon>
        <taxon>Streptomycetaceae</taxon>
        <taxon>Streptomyces</taxon>
    </lineage>
</organism>
<dbReference type="PANTHER" id="PTHR21028:SF2">
    <property type="entry name" value="CYTH DOMAIN-CONTAINING PROTEIN"/>
    <property type="match status" value="1"/>
</dbReference>
<dbReference type="Gene3D" id="2.40.320.10">
    <property type="entry name" value="Hypothetical Protein Pfu-838710-001"/>
    <property type="match status" value="1"/>
</dbReference>
<dbReference type="Proteomes" id="UP000466345">
    <property type="component" value="Unassembled WGS sequence"/>
</dbReference>
<dbReference type="EMBL" id="WEGJ01000010">
    <property type="protein sequence ID" value="MQY13068.1"/>
    <property type="molecule type" value="Genomic_DNA"/>
</dbReference>
<name>A0A7K0CHX2_9ACTN</name>
<dbReference type="InterPro" id="IPR008173">
    <property type="entry name" value="Adenylyl_cyclase_CyaB"/>
</dbReference>
<dbReference type="SUPFAM" id="SSF55154">
    <property type="entry name" value="CYTH-like phosphatases"/>
    <property type="match status" value="1"/>
</dbReference>
<dbReference type="CDD" id="cd07890">
    <property type="entry name" value="CYTH-like_AC_IV-like"/>
    <property type="match status" value="1"/>
</dbReference>
<comment type="caution">
    <text evidence="2">The sequence shown here is derived from an EMBL/GenBank/DDBJ whole genome shotgun (WGS) entry which is preliminary data.</text>
</comment>
<dbReference type="SMART" id="SM01118">
    <property type="entry name" value="CYTH"/>
    <property type="match status" value="1"/>
</dbReference>
<dbReference type="Pfam" id="PF01928">
    <property type="entry name" value="CYTH"/>
    <property type="match status" value="1"/>
</dbReference>
<reference evidence="2 3" key="1">
    <citation type="submission" date="2019-10" db="EMBL/GenBank/DDBJ databases">
        <title>Streptomyces smaragdinus sp. nov. and Streptomyces fabii sp. nov., isolated from the gut of fungus growing-termite Macrotermes natalensis.</title>
        <authorList>
            <person name="Schwitalla J."/>
            <person name="Benndorf R."/>
            <person name="Martin K."/>
            <person name="De Beer W."/>
            <person name="Kaster A.-K."/>
            <person name="Vollmers J."/>
            <person name="Poulsen M."/>
            <person name="Beemelmanns C."/>
        </authorList>
    </citation>
    <scope>NUCLEOTIDE SEQUENCE [LARGE SCALE GENOMIC DNA]</scope>
    <source>
        <strain evidence="2 3">RB5</strain>
    </source>
</reference>
<evidence type="ECO:0000313" key="3">
    <source>
        <dbReference type="Proteomes" id="UP000466345"/>
    </source>
</evidence>
<evidence type="ECO:0000313" key="2">
    <source>
        <dbReference type="EMBL" id="MQY13068.1"/>
    </source>
</evidence>
<dbReference type="InterPro" id="IPR033469">
    <property type="entry name" value="CYTH-like_dom_sf"/>
</dbReference>
<dbReference type="PANTHER" id="PTHR21028">
    <property type="entry name" value="SI:CH211-156B7.4"/>
    <property type="match status" value="1"/>
</dbReference>
<keyword evidence="3" id="KW-1185">Reference proteome</keyword>
<dbReference type="InterPro" id="IPR023577">
    <property type="entry name" value="CYTH_domain"/>
</dbReference>
<proteinExistence type="predicted"/>
<dbReference type="RefSeq" id="WP_323377983.1">
    <property type="nucleotide sequence ID" value="NZ_WEGJ01000010.1"/>
</dbReference>
<feature type="domain" description="CYTH" evidence="1">
    <location>
        <begin position="1"/>
        <end position="181"/>
    </location>
</feature>
<evidence type="ECO:0000259" key="1">
    <source>
        <dbReference type="PROSITE" id="PS51707"/>
    </source>
</evidence>
<protein>
    <recommendedName>
        <fullName evidence="1">CYTH domain-containing protein</fullName>
    </recommendedName>
</protein>
<sequence>MIEAELKARVREPEAVADLLEERAAAEVAVYRDTYYDLPDGLLENAGKELRVRTVQGSGGTRTVLTYKGVAVDEDSGSKPEHETAVADAEAVHAIVCGMGYVPVIAFEKHCRNHAFEARGRRMLATLVRVPDIDGTYLEIETLVEEPDVPAALADIRAVFSGLGIGPEDLTLETYTEAVAARRRATDAS</sequence>
<dbReference type="PROSITE" id="PS51707">
    <property type="entry name" value="CYTH"/>
    <property type="match status" value="1"/>
</dbReference>
<accession>A0A7K0CHX2</accession>
<dbReference type="AlphaFoldDB" id="A0A7K0CHX2"/>